<feature type="domain" description="Helicase ATP-binding" evidence="6">
    <location>
        <begin position="64"/>
        <end position="290"/>
    </location>
</feature>
<evidence type="ECO:0000259" key="7">
    <source>
        <dbReference type="SMART" id="SM00490"/>
    </source>
</evidence>
<dbReference type="InterPro" id="IPR011545">
    <property type="entry name" value="DEAD/DEAH_box_helicase_dom"/>
</dbReference>
<dbReference type="EC" id="3.1.-.-" evidence="8"/>
<keyword evidence="9" id="KW-1185">Reference proteome</keyword>
<feature type="domain" description="Helicase C-terminal" evidence="7">
    <location>
        <begin position="324"/>
        <end position="403"/>
    </location>
</feature>
<dbReference type="PANTHER" id="PTHR47957:SF3">
    <property type="entry name" value="ATP-DEPENDENT HELICASE HRQ1"/>
    <property type="match status" value="1"/>
</dbReference>
<dbReference type="Pfam" id="PF00270">
    <property type="entry name" value="DEAD"/>
    <property type="match status" value="1"/>
</dbReference>
<dbReference type="GO" id="GO:0043138">
    <property type="term" value="F:3'-5' DNA helicase activity"/>
    <property type="evidence" value="ECO:0007669"/>
    <property type="project" value="TreeGrafter"/>
</dbReference>
<dbReference type="GO" id="GO:0006289">
    <property type="term" value="P:nucleotide-excision repair"/>
    <property type="evidence" value="ECO:0007669"/>
    <property type="project" value="TreeGrafter"/>
</dbReference>
<dbReference type="CDD" id="cd17930">
    <property type="entry name" value="DEXHc_cas3"/>
    <property type="match status" value="1"/>
</dbReference>
<evidence type="ECO:0000256" key="1">
    <source>
        <dbReference type="ARBA" id="ARBA00022741"/>
    </source>
</evidence>
<dbReference type="InterPro" id="IPR014001">
    <property type="entry name" value="Helicase_ATP-bd"/>
</dbReference>
<keyword evidence="8" id="KW-0255">Endonuclease</keyword>
<dbReference type="GO" id="GO:0004519">
    <property type="term" value="F:endonuclease activity"/>
    <property type="evidence" value="ECO:0007669"/>
    <property type="project" value="UniProtKB-KW"/>
</dbReference>
<dbReference type="GO" id="GO:0005524">
    <property type="term" value="F:ATP binding"/>
    <property type="evidence" value="ECO:0007669"/>
    <property type="project" value="UniProtKB-KW"/>
</dbReference>
<dbReference type="KEGG" id="alam:RT761_01858"/>
<keyword evidence="4" id="KW-0067">ATP-binding</keyword>
<sequence>MKEERRKWRKTNNIKIYFFANLLFSLLIDGDKTEVVIKSGLPSRNLTIPFSTIQKYRERFHIHEASALNQMRERAFQEAININQSIENPLFSLNLPTGMGKTIAALAFAFKLREKIHQQSGLLPRIIYALPFLSIIDQCAEVIEEILSFEFPDLDSSLFLKHHHLSGISYIKPDEYFEPDEAKILIEGWNAEIVLTTFVQIFHTLIGYRNQSLRKFHRLCPSIIILDEVQSIPVKFWGAVNKVLKDWCNLSHSYVLLVTATEPLLFEPSQLITLVEKNHYFKNLDRVRIYIHKQESTLEEFVENLPKDIRGRTLFVFNTISSARQAHQLIENHYQKSIEFLSSHVVPQQRLERIKAIRNGESSIVVSTQLIEAGVDIDFDIVYRDFAPLDSLNQTAGRCNRNSLNNKGEMHLIFLLNEKNKLYANSIYDRILLGATREVLDSQDFIEEKDFLGLVDSYYRTICQRKSKKESESYLNALSKLRYQLAADDEKSIKDFELIEEDFPRFDVFIEINDEAKKLWETYLSLKEIGEVYKRRLEFQKIKNRFYHYVIAVPFTIQNQPPLVYGFGYISQSSLDSFYDSKTGYKIQGDIFLW</sequence>
<name>A0A7T1AMH2_ATRLM</name>
<keyword evidence="8" id="KW-0540">Nuclease</keyword>
<accession>A0A7T1AMH2</accession>
<dbReference type="GO" id="GO:0003676">
    <property type="term" value="F:nucleic acid binding"/>
    <property type="evidence" value="ECO:0007669"/>
    <property type="project" value="InterPro"/>
</dbReference>
<dbReference type="InterPro" id="IPR027417">
    <property type="entry name" value="P-loop_NTPase"/>
</dbReference>
<dbReference type="EMBL" id="CP065383">
    <property type="protein sequence ID" value="QPM68636.1"/>
    <property type="molecule type" value="Genomic_DNA"/>
</dbReference>
<dbReference type="GO" id="GO:0051607">
    <property type="term" value="P:defense response to virus"/>
    <property type="evidence" value="ECO:0007669"/>
    <property type="project" value="UniProtKB-KW"/>
</dbReference>
<dbReference type="GO" id="GO:0016787">
    <property type="term" value="F:hydrolase activity"/>
    <property type="evidence" value="ECO:0007669"/>
    <property type="project" value="UniProtKB-KW"/>
</dbReference>
<evidence type="ECO:0000313" key="8">
    <source>
        <dbReference type="EMBL" id="QPM68636.1"/>
    </source>
</evidence>
<evidence type="ECO:0000256" key="2">
    <source>
        <dbReference type="ARBA" id="ARBA00022801"/>
    </source>
</evidence>
<evidence type="ECO:0000256" key="4">
    <source>
        <dbReference type="ARBA" id="ARBA00022840"/>
    </source>
</evidence>
<evidence type="ECO:0000313" key="9">
    <source>
        <dbReference type="Proteomes" id="UP000594463"/>
    </source>
</evidence>
<dbReference type="Pfam" id="PF22590">
    <property type="entry name" value="Cas3-like_C_2"/>
    <property type="match status" value="1"/>
</dbReference>
<evidence type="ECO:0000256" key="5">
    <source>
        <dbReference type="ARBA" id="ARBA00023118"/>
    </source>
</evidence>
<dbReference type="PANTHER" id="PTHR47957">
    <property type="entry name" value="ATP-DEPENDENT HELICASE HRQ1"/>
    <property type="match status" value="1"/>
</dbReference>
<dbReference type="InterPro" id="IPR006474">
    <property type="entry name" value="Helicase_Cas3_CRISPR-ass_core"/>
</dbReference>
<proteinExistence type="predicted"/>
<dbReference type="SMART" id="SM00490">
    <property type="entry name" value="HELICc"/>
    <property type="match status" value="1"/>
</dbReference>
<keyword evidence="5" id="KW-0051">Antiviral defense</keyword>
<dbReference type="NCBIfam" id="TIGR01587">
    <property type="entry name" value="cas3_core"/>
    <property type="match status" value="1"/>
</dbReference>
<dbReference type="Gene3D" id="3.40.50.300">
    <property type="entry name" value="P-loop containing nucleotide triphosphate hydrolases"/>
    <property type="match status" value="2"/>
</dbReference>
<dbReference type="InterPro" id="IPR001650">
    <property type="entry name" value="Helicase_C-like"/>
</dbReference>
<protein>
    <submittedName>
        <fullName evidence="8">CRISPR-associated endonuclease/helicase Cas3</fullName>
        <ecNumber evidence="8">3.1.-.-</ecNumber>
    </submittedName>
</protein>
<keyword evidence="2 8" id="KW-0378">Hydrolase</keyword>
<organism evidence="8 9">
    <name type="scientific">Atribacter laminatus</name>
    <dbReference type="NCBI Taxonomy" id="2847778"/>
    <lineage>
        <taxon>Bacteria</taxon>
        <taxon>Pseudomonadati</taxon>
        <taxon>Atribacterota</taxon>
        <taxon>Atribacteria</taxon>
        <taxon>Atribacterales</taxon>
        <taxon>Atribacteraceae</taxon>
        <taxon>Atribacter</taxon>
    </lineage>
</organism>
<keyword evidence="3 8" id="KW-0347">Helicase</keyword>
<dbReference type="Proteomes" id="UP000594463">
    <property type="component" value="Chromosome"/>
</dbReference>
<evidence type="ECO:0000259" key="6">
    <source>
        <dbReference type="SMART" id="SM00487"/>
    </source>
</evidence>
<dbReference type="AlphaFoldDB" id="A0A7T1AMH2"/>
<dbReference type="GO" id="GO:0036297">
    <property type="term" value="P:interstrand cross-link repair"/>
    <property type="evidence" value="ECO:0007669"/>
    <property type="project" value="TreeGrafter"/>
</dbReference>
<reference evidence="8 9" key="1">
    <citation type="journal article" date="2021" name="Nat. Commun.">
        <title>Isolation of a member of the candidate phylum Atribacteria reveals a unique cell membrane structure.</title>
        <authorList>
            <person name="Taiki K."/>
            <person name="Nobu M.K."/>
            <person name="Kusada H."/>
            <person name="Meng X.-Y."/>
            <person name="Hosoki N."/>
            <person name="Uematsu K."/>
            <person name="Yoshioka H."/>
            <person name="Kamagata Y."/>
            <person name="Tamaki H."/>
        </authorList>
    </citation>
    <scope>NUCLEOTIDE SEQUENCE [LARGE SCALE GENOMIC DNA]</scope>
    <source>
        <strain evidence="8 9">RT761</strain>
    </source>
</reference>
<keyword evidence="1" id="KW-0547">Nucleotide-binding</keyword>
<evidence type="ECO:0000256" key="3">
    <source>
        <dbReference type="ARBA" id="ARBA00022806"/>
    </source>
</evidence>
<dbReference type="InterPro" id="IPR054712">
    <property type="entry name" value="Cas3-like_dom"/>
</dbReference>
<gene>
    <name evidence="8" type="primary">cas3</name>
    <name evidence="8" type="ORF">RT761_01858</name>
</gene>
<dbReference type="SMART" id="SM00487">
    <property type="entry name" value="DEXDc"/>
    <property type="match status" value="1"/>
</dbReference>
<dbReference type="SUPFAM" id="SSF52540">
    <property type="entry name" value="P-loop containing nucleoside triphosphate hydrolases"/>
    <property type="match status" value="1"/>
</dbReference>